<feature type="signal peptide" evidence="1">
    <location>
        <begin position="1"/>
        <end position="16"/>
    </location>
</feature>
<feature type="chain" id="PRO_5012854529" description="Lipoprotein" evidence="1">
    <location>
        <begin position="17"/>
        <end position="226"/>
    </location>
</feature>
<reference evidence="2 3" key="1">
    <citation type="submission" date="2016-11" db="EMBL/GenBank/DDBJ databases">
        <title>Study of marine rhodopsin-containing bacteria.</title>
        <authorList>
            <person name="Yoshizawa S."/>
            <person name="Kumagai Y."/>
            <person name="Kogure K."/>
        </authorList>
    </citation>
    <scope>NUCLEOTIDE SEQUENCE [LARGE SCALE GENOMIC DNA]</scope>
    <source>
        <strain evidence="2 3">SAORIC-28</strain>
    </source>
</reference>
<comment type="caution">
    <text evidence="2">The sequence shown here is derived from an EMBL/GenBank/DDBJ whole genome shotgun (WGS) entry which is preliminary data.</text>
</comment>
<keyword evidence="3" id="KW-1185">Reference proteome</keyword>
<dbReference type="Proteomes" id="UP000216339">
    <property type="component" value="Unassembled WGS sequence"/>
</dbReference>
<dbReference type="EMBL" id="MQWD01000001">
    <property type="protein sequence ID" value="PAP76234.1"/>
    <property type="molecule type" value="Genomic_DNA"/>
</dbReference>
<dbReference type="AlphaFoldDB" id="A0A271IZK8"/>
<dbReference type="PROSITE" id="PS51257">
    <property type="entry name" value="PROKAR_LIPOPROTEIN"/>
    <property type="match status" value="1"/>
</dbReference>
<evidence type="ECO:0000256" key="1">
    <source>
        <dbReference type="SAM" id="SignalP"/>
    </source>
</evidence>
<name>A0A271IZK8_9BACT</name>
<organism evidence="2 3">
    <name type="scientific">Rubrivirga marina</name>
    <dbReference type="NCBI Taxonomy" id="1196024"/>
    <lineage>
        <taxon>Bacteria</taxon>
        <taxon>Pseudomonadati</taxon>
        <taxon>Rhodothermota</taxon>
        <taxon>Rhodothermia</taxon>
        <taxon>Rhodothermales</taxon>
        <taxon>Rubricoccaceae</taxon>
        <taxon>Rubrivirga</taxon>
    </lineage>
</organism>
<dbReference type="OrthoDB" id="9852431at2"/>
<protein>
    <recommendedName>
        <fullName evidence="4">Lipoprotein</fullName>
    </recommendedName>
</protein>
<evidence type="ECO:0000313" key="3">
    <source>
        <dbReference type="Proteomes" id="UP000216339"/>
    </source>
</evidence>
<keyword evidence="1" id="KW-0732">Signal</keyword>
<dbReference type="RefSeq" id="WP_095509883.1">
    <property type="nucleotide sequence ID" value="NZ_MQWD01000001.1"/>
</dbReference>
<gene>
    <name evidence="2" type="ORF">BSZ37_07145</name>
</gene>
<evidence type="ECO:0008006" key="4">
    <source>
        <dbReference type="Google" id="ProtNLM"/>
    </source>
</evidence>
<proteinExistence type="predicted"/>
<sequence length="226" mass="24357">MRTLLLFPLLAALALAACDDEPADPATTVAVPEADVERFRAEVFQETLGLDADLARLEAEAAAADSVAQAAYAPVLDRLRADRRRLQVRIDSLRPVPPVQFDSVRTSVRAQTERLAEAVRRARYDAAPTYDALRAAAVRGLGDLDARLAALRAAATADTTGRQLRAVDSLAADRERLSARLGAYPDTSAAQFPPFRQSITDGVLALDRRADALAADTTRVRPQPES</sequence>
<evidence type="ECO:0000313" key="2">
    <source>
        <dbReference type="EMBL" id="PAP76234.1"/>
    </source>
</evidence>
<accession>A0A271IZK8</accession>